<reference evidence="2" key="1">
    <citation type="submission" date="2020-10" db="EMBL/GenBank/DDBJ databases">
        <authorList>
            <person name="Gilroy R."/>
        </authorList>
    </citation>
    <scope>NUCLEOTIDE SEQUENCE</scope>
    <source>
        <strain evidence="2">ChiBcec2-4451</strain>
    </source>
</reference>
<dbReference type="Pfam" id="PF10087">
    <property type="entry name" value="DUF2325"/>
    <property type="match status" value="1"/>
</dbReference>
<dbReference type="EMBL" id="DVON01000029">
    <property type="protein sequence ID" value="HIV11787.1"/>
    <property type="molecule type" value="Genomic_DNA"/>
</dbReference>
<organism evidence="2 3">
    <name type="scientific">Candidatus Pullilachnospira stercoravium</name>
    <dbReference type="NCBI Taxonomy" id="2840913"/>
    <lineage>
        <taxon>Bacteria</taxon>
        <taxon>Bacillati</taxon>
        <taxon>Bacillota</taxon>
        <taxon>Clostridia</taxon>
        <taxon>Lachnospirales</taxon>
        <taxon>Lachnospiraceae</taxon>
        <taxon>Lachnospiraceae incertae sedis</taxon>
        <taxon>Candidatus Pullilachnospira</taxon>
    </lineage>
</organism>
<sequence>MSLVIIGGNERMVTRYENICKNYGHTAKVFVKEHSSIKKKMGCPDLLILFTNTVSHKMVVSASQEAKRNNIPIARTHSSSVSALQNLLEEMQEG</sequence>
<comment type="similarity">
    <text evidence="1">Belongs to the UPF0751 family.</text>
</comment>
<accession>A0A9D1T502</accession>
<dbReference type="Proteomes" id="UP000886723">
    <property type="component" value="Unassembled WGS sequence"/>
</dbReference>
<proteinExistence type="inferred from homology"/>
<gene>
    <name evidence="2" type="ORF">IAA63_01425</name>
</gene>
<name>A0A9D1T502_9FIRM</name>
<evidence type="ECO:0000313" key="3">
    <source>
        <dbReference type="Proteomes" id="UP000886723"/>
    </source>
</evidence>
<comment type="caution">
    <text evidence="2">The sequence shown here is derived from an EMBL/GenBank/DDBJ whole genome shotgun (WGS) entry which is preliminary data.</text>
</comment>
<evidence type="ECO:0000256" key="1">
    <source>
        <dbReference type="ARBA" id="ARBA00007189"/>
    </source>
</evidence>
<evidence type="ECO:0000313" key="2">
    <source>
        <dbReference type="EMBL" id="HIV11787.1"/>
    </source>
</evidence>
<dbReference type="AlphaFoldDB" id="A0A9D1T502"/>
<dbReference type="InterPro" id="IPR016772">
    <property type="entry name" value="UCP020408"/>
</dbReference>
<protein>
    <submittedName>
        <fullName evidence="2">DUF2325 domain-containing protein</fullName>
    </submittedName>
</protein>
<reference evidence="2" key="2">
    <citation type="journal article" date="2021" name="PeerJ">
        <title>Extensive microbial diversity within the chicken gut microbiome revealed by metagenomics and culture.</title>
        <authorList>
            <person name="Gilroy R."/>
            <person name="Ravi A."/>
            <person name="Getino M."/>
            <person name="Pursley I."/>
            <person name="Horton D.L."/>
            <person name="Alikhan N.F."/>
            <person name="Baker D."/>
            <person name="Gharbi K."/>
            <person name="Hall N."/>
            <person name="Watson M."/>
            <person name="Adriaenssens E.M."/>
            <person name="Foster-Nyarko E."/>
            <person name="Jarju S."/>
            <person name="Secka A."/>
            <person name="Antonio M."/>
            <person name="Oren A."/>
            <person name="Chaudhuri R.R."/>
            <person name="La Ragione R."/>
            <person name="Hildebrand F."/>
            <person name="Pallen M.J."/>
        </authorList>
    </citation>
    <scope>NUCLEOTIDE SEQUENCE</scope>
    <source>
        <strain evidence="2">ChiBcec2-4451</strain>
    </source>
</reference>